<dbReference type="SUPFAM" id="SSF47413">
    <property type="entry name" value="lambda repressor-like DNA-binding domains"/>
    <property type="match status" value="1"/>
</dbReference>
<name>A0AB39RGW0_9ACTN</name>
<dbReference type="InterPro" id="IPR001387">
    <property type="entry name" value="Cro/C1-type_HTH"/>
</dbReference>
<reference evidence="4" key="1">
    <citation type="submission" date="2024-07" db="EMBL/GenBank/DDBJ databases">
        <authorList>
            <person name="Yu S.T."/>
        </authorList>
    </citation>
    <scope>NUCLEOTIDE SEQUENCE</scope>
    <source>
        <strain evidence="4">R41</strain>
    </source>
</reference>
<feature type="compositionally biased region" description="Low complexity" evidence="1">
    <location>
        <begin position="205"/>
        <end position="233"/>
    </location>
</feature>
<sequence length="433" mass="45381">MASPWNAARDAGDGGTVAGVEFAELLRELKERSGLSYGVLGKRLHVSASTLHRYVNGDAVPTDYAPVERFARLCKATPEELVELHRRWVRADLLRGRKGVEIPAAGVVPPGDPVPDAVPEVELEAVPEVEPEAVRGGVRRRRTVALAGAAVAAAVVSAVLVVNLLPGKSDDQGKDAPGKGGTVAVAVPPADGTPDETATSDARHASPSASASRRGSPTASASRSAAATAQESVAVTAPAVATNAYRYEDPCSQHYLVNRKPAQVPPPPSEQDARGWVGALGGVAGKDQFLALTVQGTGKATVVLEALHVRVVQKGAPLAWNDYAMGVGCGGGVSTKSFDVDLDAGRPDVSPKHGQRDFPYKVSESDPEVFYVSAHARAHDVSWYLELDWSSGNRHGTVRIDDEGKAFRTSGNAGRPAYDYPLGGSEWETAPAD</sequence>
<keyword evidence="2" id="KW-0812">Transmembrane</keyword>
<evidence type="ECO:0000313" key="4">
    <source>
        <dbReference type="EMBL" id="XDQ55125.1"/>
    </source>
</evidence>
<dbReference type="GO" id="GO:0003677">
    <property type="term" value="F:DNA binding"/>
    <property type="evidence" value="ECO:0007669"/>
    <property type="project" value="InterPro"/>
</dbReference>
<dbReference type="Pfam" id="PF13560">
    <property type="entry name" value="HTH_31"/>
    <property type="match status" value="1"/>
</dbReference>
<proteinExistence type="predicted"/>
<evidence type="ECO:0000256" key="1">
    <source>
        <dbReference type="SAM" id="MobiDB-lite"/>
    </source>
</evidence>
<dbReference type="InterPro" id="IPR010982">
    <property type="entry name" value="Lambda_DNA-bd_dom_sf"/>
</dbReference>
<evidence type="ECO:0000259" key="3">
    <source>
        <dbReference type="PROSITE" id="PS50943"/>
    </source>
</evidence>
<feature type="region of interest" description="Disordered" evidence="1">
    <location>
        <begin position="407"/>
        <end position="433"/>
    </location>
</feature>
<feature type="compositionally biased region" description="Basic and acidic residues" evidence="1">
    <location>
        <begin position="168"/>
        <end position="177"/>
    </location>
</feature>
<protein>
    <submittedName>
        <fullName evidence="4">Helix-turn-helix domain-containing protein</fullName>
    </submittedName>
</protein>
<keyword evidence="2" id="KW-1133">Transmembrane helix</keyword>
<accession>A0AB39RGW0</accession>
<keyword evidence="2" id="KW-0472">Membrane</keyword>
<feature type="transmembrane region" description="Helical" evidence="2">
    <location>
        <begin position="144"/>
        <end position="165"/>
    </location>
</feature>
<dbReference type="CDD" id="cd00093">
    <property type="entry name" value="HTH_XRE"/>
    <property type="match status" value="1"/>
</dbReference>
<dbReference type="PROSITE" id="PS50943">
    <property type="entry name" value="HTH_CROC1"/>
    <property type="match status" value="1"/>
</dbReference>
<dbReference type="EMBL" id="CP163443">
    <property type="protein sequence ID" value="XDQ55125.1"/>
    <property type="molecule type" value="Genomic_DNA"/>
</dbReference>
<organism evidence="4">
    <name type="scientific">Streptomyces sp. R41</name>
    <dbReference type="NCBI Taxonomy" id="3238632"/>
    <lineage>
        <taxon>Bacteria</taxon>
        <taxon>Bacillati</taxon>
        <taxon>Actinomycetota</taxon>
        <taxon>Actinomycetes</taxon>
        <taxon>Kitasatosporales</taxon>
        <taxon>Streptomycetaceae</taxon>
        <taxon>Streptomyces</taxon>
    </lineage>
</organism>
<dbReference type="RefSeq" id="WP_369248311.1">
    <property type="nucleotide sequence ID" value="NZ_CP163443.1"/>
</dbReference>
<evidence type="ECO:0000256" key="2">
    <source>
        <dbReference type="SAM" id="Phobius"/>
    </source>
</evidence>
<gene>
    <name evidence="4" type="ORF">AB5J53_27430</name>
</gene>
<dbReference type="Gene3D" id="1.10.260.40">
    <property type="entry name" value="lambda repressor-like DNA-binding domains"/>
    <property type="match status" value="1"/>
</dbReference>
<feature type="domain" description="HTH cro/C1-type" evidence="3">
    <location>
        <begin position="26"/>
        <end position="81"/>
    </location>
</feature>
<dbReference type="SMART" id="SM00530">
    <property type="entry name" value="HTH_XRE"/>
    <property type="match status" value="1"/>
</dbReference>
<dbReference type="AlphaFoldDB" id="A0AB39RGW0"/>
<feature type="region of interest" description="Disordered" evidence="1">
    <location>
        <begin position="168"/>
        <end position="233"/>
    </location>
</feature>